<dbReference type="Proteomes" id="UP000652567">
    <property type="component" value="Unassembled WGS sequence"/>
</dbReference>
<evidence type="ECO:0000256" key="1">
    <source>
        <dbReference type="ARBA" id="ARBA00022763"/>
    </source>
</evidence>
<name>A0A928V5D0_9GAMM</name>
<dbReference type="AlphaFoldDB" id="A0A928V5D0"/>
<evidence type="ECO:0000313" key="4">
    <source>
        <dbReference type="Proteomes" id="UP000652567"/>
    </source>
</evidence>
<organism evidence="3 4">
    <name type="scientific">Cellvibrio polysaccharolyticus</name>
    <dbReference type="NCBI Taxonomy" id="2082724"/>
    <lineage>
        <taxon>Bacteria</taxon>
        <taxon>Pseudomonadati</taxon>
        <taxon>Pseudomonadota</taxon>
        <taxon>Gammaproteobacteria</taxon>
        <taxon>Cellvibrionales</taxon>
        <taxon>Cellvibrionaceae</taxon>
        <taxon>Cellvibrio</taxon>
    </lineage>
</organism>
<dbReference type="PANTHER" id="PTHR35369">
    <property type="entry name" value="BLR3025 PROTEIN-RELATED"/>
    <property type="match status" value="1"/>
</dbReference>
<keyword evidence="4" id="KW-1185">Reference proteome</keyword>
<feature type="signal peptide" evidence="2">
    <location>
        <begin position="1"/>
        <end position="26"/>
    </location>
</feature>
<keyword evidence="1" id="KW-0227">DNA damage</keyword>
<dbReference type="PANTHER" id="PTHR35369:SF2">
    <property type="entry name" value="BLR3025 PROTEIN"/>
    <property type="match status" value="1"/>
</dbReference>
<dbReference type="CDD" id="cd03468">
    <property type="entry name" value="PolY_like"/>
    <property type="match status" value="1"/>
</dbReference>
<feature type="chain" id="PRO_5036818299" evidence="2">
    <location>
        <begin position="27"/>
        <end position="505"/>
    </location>
</feature>
<sequence length="505" mass="57943">MNATSSRLWLAIRFSDLALTALTANAADDRTTIVVQKKQVIFANALAVAAGVQQAMDATTAQLLSSCVVLERDEAKEQAALHQLSELLYQISPYIEDYNSKAFAQSGLLLEISSCLALFGGVKPLAEKTFSLLDQTPHGFQYGLGHSAAAAWYLSFAHYAISDEETRSVFIERLNALSIDLLADYPKALESLDKTGFRYFADLARQIQGKSSASFRKRLGSDFTDLLDDIYGNDRNILQTALFEKPRDTYRPDEWFEEDIQFEYPVTIVEQLKPAIENLLQQLCDYLRKRQQQCQYIEWRIADIYRQQITIAVKSDLPQTGWQLLYDLSLIQFDVRELPFEVDTIGLCCQQTMPLQSRNQNLDFEQNRRNGFSATDFTITIAKLKARLGESKVYKLSYKDSRVPELTNSYLPLAEKSQQLLPAIYQQSIRPAWLLAAPELAEERQGRLFWKGYFSITLGPERIIGNWWQSAVARDYYLATRQDNVRLWVYFDLYEKRWYVHGVFS</sequence>
<accession>A0A928V5D0</accession>
<evidence type="ECO:0000313" key="3">
    <source>
        <dbReference type="EMBL" id="MBE8717500.1"/>
    </source>
</evidence>
<dbReference type="EMBL" id="PRDL01000001">
    <property type="protein sequence ID" value="MBE8717500.1"/>
    <property type="molecule type" value="Genomic_DNA"/>
</dbReference>
<dbReference type="RefSeq" id="WP_193909389.1">
    <property type="nucleotide sequence ID" value="NZ_PRDL01000001.1"/>
</dbReference>
<keyword evidence="2" id="KW-0732">Signal</keyword>
<evidence type="ECO:0000256" key="2">
    <source>
        <dbReference type="SAM" id="SignalP"/>
    </source>
</evidence>
<gene>
    <name evidence="3" type="ORF">C4F51_09890</name>
</gene>
<comment type="caution">
    <text evidence="3">The sequence shown here is derived from an EMBL/GenBank/DDBJ whole genome shotgun (WGS) entry which is preliminary data.</text>
</comment>
<dbReference type="InterPro" id="IPR050356">
    <property type="entry name" value="SulA_CellDiv_inhibitor"/>
</dbReference>
<dbReference type="GO" id="GO:0006281">
    <property type="term" value="P:DNA repair"/>
    <property type="evidence" value="ECO:0007669"/>
    <property type="project" value="TreeGrafter"/>
</dbReference>
<proteinExistence type="predicted"/>
<reference evidence="3" key="1">
    <citation type="submission" date="2018-07" db="EMBL/GenBank/DDBJ databases">
        <title>Genome assembly of strain Ka43.</title>
        <authorList>
            <person name="Kukolya J."/>
            <person name="Nagy I."/>
            <person name="Horvath B."/>
            <person name="Toth A."/>
        </authorList>
    </citation>
    <scope>NUCLEOTIDE SEQUENCE</scope>
    <source>
        <strain evidence="3">KB43</strain>
    </source>
</reference>
<dbReference type="InterPro" id="IPR043502">
    <property type="entry name" value="DNA/RNA_pol_sf"/>
</dbReference>
<dbReference type="SUPFAM" id="SSF56672">
    <property type="entry name" value="DNA/RNA polymerases"/>
    <property type="match status" value="1"/>
</dbReference>
<protein>
    <submittedName>
        <fullName evidence="3">DNA polymerase Y family protein</fullName>
    </submittedName>
</protein>